<dbReference type="InterPro" id="IPR013785">
    <property type="entry name" value="Aldolase_TIM"/>
</dbReference>
<evidence type="ECO:0000256" key="3">
    <source>
        <dbReference type="ARBA" id="ARBA00013068"/>
    </source>
</evidence>
<dbReference type="PANTHER" id="PTHR11627">
    <property type="entry name" value="FRUCTOSE-BISPHOSPHATE ALDOLASE"/>
    <property type="match status" value="1"/>
</dbReference>
<dbReference type="Pfam" id="PF00274">
    <property type="entry name" value="Glycolytic"/>
    <property type="match status" value="1"/>
</dbReference>
<evidence type="ECO:0000313" key="7">
    <source>
        <dbReference type="EMBL" id="MCL6730652.1"/>
    </source>
</evidence>
<dbReference type="InterPro" id="IPR000741">
    <property type="entry name" value="FBA_I"/>
</dbReference>
<evidence type="ECO:0000256" key="2">
    <source>
        <dbReference type="ARBA" id="ARBA00010387"/>
    </source>
</evidence>
<comment type="similarity">
    <text evidence="2">Belongs to the class I fructose-bisphosphate aldolase family.</text>
</comment>
<name>A0ABT0S458_9SPHN</name>
<dbReference type="Gene3D" id="3.20.20.70">
    <property type="entry name" value="Aldolase class I"/>
    <property type="match status" value="1"/>
</dbReference>
<dbReference type="EC" id="4.1.2.13" evidence="3"/>
<accession>A0ABT0S458</accession>
<dbReference type="SUPFAM" id="SSF51569">
    <property type="entry name" value="Aldolase"/>
    <property type="match status" value="1"/>
</dbReference>
<organism evidence="7 8">
    <name type="scientific">Sphingomonas hankyongi</name>
    <dbReference type="NCBI Taxonomy" id="2908209"/>
    <lineage>
        <taxon>Bacteria</taxon>
        <taxon>Pseudomonadati</taxon>
        <taxon>Pseudomonadota</taxon>
        <taxon>Alphaproteobacteria</taxon>
        <taxon>Sphingomonadales</taxon>
        <taxon>Sphingomonadaceae</taxon>
        <taxon>Sphingomonas</taxon>
    </lineage>
</organism>
<evidence type="ECO:0000256" key="5">
    <source>
        <dbReference type="ARBA" id="ARBA00023239"/>
    </source>
</evidence>
<dbReference type="RefSeq" id="WP_249832127.1">
    <property type="nucleotide sequence ID" value="NZ_JAMGBE010000003.1"/>
</dbReference>
<reference evidence="7" key="1">
    <citation type="submission" date="2022-05" db="EMBL/GenBank/DDBJ databases">
        <authorList>
            <person name="Jo J.-H."/>
            <person name="Im W.-T."/>
        </authorList>
    </citation>
    <scope>NUCLEOTIDE SEQUENCE</scope>
    <source>
        <strain evidence="7">SE220</strain>
    </source>
</reference>
<comment type="caution">
    <text evidence="7">The sequence shown here is derived from an EMBL/GenBank/DDBJ whole genome shotgun (WGS) entry which is preliminary data.</text>
</comment>
<dbReference type="EMBL" id="JAMGBE010000003">
    <property type="protein sequence ID" value="MCL6730652.1"/>
    <property type="molecule type" value="Genomic_DNA"/>
</dbReference>
<evidence type="ECO:0000256" key="6">
    <source>
        <dbReference type="ARBA" id="ARBA00029799"/>
    </source>
</evidence>
<proteinExistence type="inferred from homology"/>
<keyword evidence="8" id="KW-1185">Reference proteome</keyword>
<keyword evidence="5" id="KW-0456">Lyase</keyword>
<keyword evidence="4" id="KW-0324">Glycolysis</keyword>
<evidence type="ECO:0000313" key="8">
    <source>
        <dbReference type="Proteomes" id="UP001165342"/>
    </source>
</evidence>
<evidence type="ECO:0000256" key="4">
    <source>
        <dbReference type="ARBA" id="ARBA00023152"/>
    </source>
</evidence>
<gene>
    <name evidence="7" type="ORF">LZ538_11395</name>
</gene>
<sequence length="299" mass="32244">MNQSEMTTKIRDGNGFIAALDQSGGSTPKALKGYGIEEGAWSNDEEMFALIHQMRSRIITSPSFGSGKVIGAILFERTMDGQVAGKPTPQALIDLGIVPFIKIDKGLEDEANGVQMMKPNPGLDDLLTRAKGLGVFGTKERSVINLANQAGIAAVVAQQFEVARQVLAHGMMPIVEPEVSIKSPERDAADRILLQEILKQLDTIAPGEQVMLKLTIPAEPGLFQPLVDHPKVLRVVALSGGFSRDEACRELAKNPGMIASFSRALLSDLRHGQTDEEFDRTLGQAIDEIHEASVARVPA</sequence>
<dbReference type="NCBIfam" id="NF003784">
    <property type="entry name" value="PRK05377.1"/>
    <property type="match status" value="1"/>
</dbReference>
<protein>
    <recommendedName>
        <fullName evidence="3">fructose-bisphosphate aldolase</fullName>
        <ecNumber evidence="3">4.1.2.13</ecNumber>
    </recommendedName>
    <alternativeName>
        <fullName evidence="6">Fructose-bisphosphate aldolase class I</fullName>
    </alternativeName>
</protein>
<evidence type="ECO:0000256" key="1">
    <source>
        <dbReference type="ARBA" id="ARBA00004714"/>
    </source>
</evidence>
<comment type="pathway">
    <text evidence="1">Carbohydrate degradation; glycolysis; D-glyceraldehyde 3-phosphate and glycerone phosphate from D-glucose: step 4/4.</text>
</comment>
<dbReference type="Proteomes" id="UP001165342">
    <property type="component" value="Unassembled WGS sequence"/>
</dbReference>